<sequence>MAAEEIESISKVTLDSPSAVKGPTQIVERVAPNKEHFDRALGFEPKQQVLQSPAEAKASLLDEIRTLNRNVEQAHKANPEHLAQKAKDLVAQIDEIKSKLETPNLKIKGSVQRILRNKLDHIDESLKTALDKAGIEIKPLEKIDLSVSTPIERFLGMLTNGQEQLKTLGTEVQNYHLNGKDLSPATMLTVQIKVGQIQQEIELFSSLLNKALESVKTIMNIQV</sequence>
<dbReference type="EMBL" id="CWGJ01000006">
    <property type="protein sequence ID" value="CRX37751.1"/>
    <property type="molecule type" value="Genomic_DNA"/>
</dbReference>
<reference evidence="2" key="1">
    <citation type="submission" date="2015-06" db="EMBL/GenBank/DDBJ databases">
        <authorList>
            <person name="Bertelli C."/>
        </authorList>
    </citation>
    <scope>NUCLEOTIDE SEQUENCE [LARGE SCALE GENOMIC DNA]</scope>
    <source>
        <strain evidence="2">CRIB-30</strain>
    </source>
</reference>
<keyword evidence="2" id="KW-1185">Reference proteome</keyword>
<accession>A0A0H5DN91</accession>
<proteinExistence type="predicted"/>
<organism evidence="1 2">
    <name type="scientific">Estrella lausannensis</name>
    <dbReference type="NCBI Taxonomy" id="483423"/>
    <lineage>
        <taxon>Bacteria</taxon>
        <taxon>Pseudomonadati</taxon>
        <taxon>Chlamydiota</taxon>
        <taxon>Chlamydiia</taxon>
        <taxon>Parachlamydiales</taxon>
        <taxon>Candidatus Criblamydiaceae</taxon>
        <taxon>Estrella</taxon>
    </lineage>
</organism>
<dbReference type="AlphaFoldDB" id="A0A0H5DN91"/>
<gene>
    <name evidence="1" type="ORF">ELAC_0390</name>
</gene>
<name>A0A0H5DN91_9BACT</name>
<protein>
    <submittedName>
        <fullName evidence="1">Uncharacterized protein</fullName>
    </submittedName>
</protein>
<dbReference type="Proteomes" id="UP000220251">
    <property type="component" value="Unassembled WGS sequence"/>
</dbReference>
<dbReference type="RefSeq" id="WP_098037608.1">
    <property type="nucleotide sequence ID" value="NZ_CWGJ01000006.1"/>
</dbReference>
<evidence type="ECO:0000313" key="2">
    <source>
        <dbReference type="Proteomes" id="UP000220251"/>
    </source>
</evidence>
<evidence type="ECO:0000313" key="1">
    <source>
        <dbReference type="EMBL" id="CRX37751.1"/>
    </source>
</evidence>
<dbReference type="OrthoDB" id="21587at2"/>